<comment type="caution">
    <text evidence="2">The sequence shown here is derived from an EMBL/GenBank/DDBJ whole genome shotgun (WGS) entry which is preliminary data.</text>
</comment>
<dbReference type="RefSeq" id="XP_018665492.1">
    <property type="nucleotide sequence ID" value="XM_018801221.1"/>
</dbReference>
<evidence type="ECO:0000313" key="3">
    <source>
        <dbReference type="Proteomes" id="UP000054821"/>
    </source>
</evidence>
<name>A0A2P4ZTR4_9HYPO</name>
<gene>
    <name evidence="2" type="ORF">TGAM01_v203456</name>
</gene>
<proteinExistence type="predicted"/>
<dbReference type="Proteomes" id="UP000054821">
    <property type="component" value="Unassembled WGS sequence"/>
</dbReference>
<dbReference type="GeneID" id="29981304"/>
<keyword evidence="3" id="KW-1185">Reference proteome</keyword>
<evidence type="ECO:0000313" key="2">
    <source>
        <dbReference type="EMBL" id="PON27689.1"/>
    </source>
</evidence>
<accession>A0A2P4ZTR4</accession>
<protein>
    <submittedName>
        <fullName evidence="2">Uncharacterized protein</fullName>
    </submittedName>
</protein>
<sequence>MADTISRAQAESLIDPLMKRIIQEEWQVALNDELESKLTKETIAMLPPSTKIWLATWATQADKPIILLRLRNFTEHKLSLPVETLLDNLFELSEHPELHEEIARREMKATAVSLRHYIQQQSMVIEGFTSRIDCIEGRVLALEKDVEETRNDVAALKKMMSALKEAVKNTRANDVGERLASLDVIKRAVQDEIKKCQQVVQKGATNVPMRGPLVARIAIKRLKPDEPAPDCK</sequence>
<evidence type="ECO:0000256" key="1">
    <source>
        <dbReference type="SAM" id="Coils"/>
    </source>
</evidence>
<organism evidence="2 3">
    <name type="scientific">Trichoderma gamsii</name>
    <dbReference type="NCBI Taxonomy" id="398673"/>
    <lineage>
        <taxon>Eukaryota</taxon>
        <taxon>Fungi</taxon>
        <taxon>Dikarya</taxon>
        <taxon>Ascomycota</taxon>
        <taxon>Pezizomycotina</taxon>
        <taxon>Sordariomycetes</taxon>
        <taxon>Hypocreomycetidae</taxon>
        <taxon>Hypocreales</taxon>
        <taxon>Hypocreaceae</taxon>
        <taxon>Trichoderma</taxon>
    </lineage>
</organism>
<dbReference type="Gene3D" id="1.10.287.1490">
    <property type="match status" value="1"/>
</dbReference>
<reference evidence="2 3" key="1">
    <citation type="journal article" date="2016" name="Genome Announc.">
        <title>Draft Whole-Genome Sequence of Trichoderma gamsii T6085, a Promising Biocontrol Agent of Fusarium Head Blight on Wheat.</title>
        <authorList>
            <person name="Baroncelli R."/>
            <person name="Zapparata A."/>
            <person name="Piaggeschi G."/>
            <person name="Sarrocco S."/>
            <person name="Vannacci G."/>
        </authorList>
    </citation>
    <scope>NUCLEOTIDE SEQUENCE [LARGE SCALE GENOMIC DNA]</scope>
    <source>
        <strain evidence="2 3">T6085</strain>
    </source>
</reference>
<dbReference type="EMBL" id="JPDN02000009">
    <property type="protein sequence ID" value="PON27689.1"/>
    <property type="molecule type" value="Genomic_DNA"/>
</dbReference>
<dbReference type="AlphaFoldDB" id="A0A2P4ZTR4"/>
<feature type="coiled-coil region" evidence="1">
    <location>
        <begin position="132"/>
        <end position="173"/>
    </location>
</feature>
<keyword evidence="1" id="KW-0175">Coiled coil</keyword>